<accession>A0A1H4TF54</accession>
<evidence type="ECO:0000313" key="3">
    <source>
        <dbReference type="Proteomes" id="UP000182409"/>
    </source>
</evidence>
<reference evidence="2 3" key="1">
    <citation type="submission" date="2016-10" db="EMBL/GenBank/DDBJ databases">
        <authorList>
            <person name="de Groot N.N."/>
        </authorList>
    </citation>
    <scope>NUCLEOTIDE SEQUENCE [LARGE SCALE GENOMIC DNA]</scope>
    <source>
        <strain evidence="2 3">AB35.6</strain>
    </source>
</reference>
<protein>
    <submittedName>
        <fullName evidence="2">Putative peptidoglycan binding domain-containing protein</fullName>
    </submittedName>
</protein>
<dbReference type="Proteomes" id="UP000182409">
    <property type="component" value="Unassembled WGS sequence"/>
</dbReference>
<sequence>MRSSSPLTTAILTAAAILLTALPSEASRIRRGPTAPRHKVTKADKSPHQRAIDDTRAMQIQGALVKAGYLSEASGHWDNASEAAMQKMQGDNGWQTKIVPDSRALIKLGLGPNAELATAPLPVAGVTDHDAAQDQSEEVAGK</sequence>
<dbReference type="EMBL" id="FNSD01000001">
    <property type="protein sequence ID" value="SEC55153.1"/>
    <property type="molecule type" value="Genomic_DNA"/>
</dbReference>
<dbReference type="AlphaFoldDB" id="A0A1H4TF54"/>
<proteinExistence type="predicted"/>
<evidence type="ECO:0000313" key="2">
    <source>
        <dbReference type="EMBL" id="SEC55153.1"/>
    </source>
</evidence>
<name>A0A1H4TF54_9BACT</name>
<feature type="region of interest" description="Disordered" evidence="1">
    <location>
        <begin position="28"/>
        <end position="50"/>
    </location>
</feature>
<gene>
    <name evidence="2" type="ORF">SAMN05443244_3739</name>
</gene>
<organism evidence="2 3">
    <name type="scientific">Terriglobus roseus</name>
    <dbReference type="NCBI Taxonomy" id="392734"/>
    <lineage>
        <taxon>Bacteria</taxon>
        <taxon>Pseudomonadati</taxon>
        <taxon>Acidobacteriota</taxon>
        <taxon>Terriglobia</taxon>
        <taxon>Terriglobales</taxon>
        <taxon>Acidobacteriaceae</taxon>
        <taxon>Terriglobus</taxon>
    </lineage>
</organism>
<evidence type="ECO:0000256" key="1">
    <source>
        <dbReference type="SAM" id="MobiDB-lite"/>
    </source>
</evidence>
<feature type="region of interest" description="Disordered" evidence="1">
    <location>
        <begin position="123"/>
        <end position="142"/>
    </location>
</feature>
<dbReference type="RefSeq" id="WP_244502159.1">
    <property type="nucleotide sequence ID" value="NZ_FNSD01000001.1"/>
</dbReference>
<feature type="compositionally biased region" description="Basic and acidic residues" evidence="1">
    <location>
        <begin position="41"/>
        <end position="50"/>
    </location>
</feature>